<evidence type="ECO:0000313" key="3">
    <source>
        <dbReference type="Proteomes" id="UP001500729"/>
    </source>
</evidence>
<proteinExistence type="predicted"/>
<reference evidence="2 3" key="1">
    <citation type="journal article" date="2019" name="Int. J. Syst. Evol. Microbiol.">
        <title>The Global Catalogue of Microorganisms (GCM) 10K type strain sequencing project: providing services to taxonomists for standard genome sequencing and annotation.</title>
        <authorList>
            <consortium name="The Broad Institute Genomics Platform"/>
            <consortium name="The Broad Institute Genome Sequencing Center for Infectious Disease"/>
            <person name="Wu L."/>
            <person name="Ma J."/>
        </authorList>
    </citation>
    <scope>NUCLEOTIDE SEQUENCE [LARGE SCALE GENOMIC DNA]</scope>
    <source>
        <strain evidence="2 3">JCM 10303</strain>
    </source>
</reference>
<accession>A0ABN1DI86</accession>
<dbReference type="Proteomes" id="UP001500729">
    <property type="component" value="Unassembled WGS sequence"/>
</dbReference>
<protein>
    <submittedName>
        <fullName evidence="2">Uncharacterized protein</fullName>
    </submittedName>
</protein>
<feature type="compositionally biased region" description="Basic and acidic residues" evidence="1">
    <location>
        <begin position="1"/>
        <end position="14"/>
    </location>
</feature>
<organism evidence="2 3">
    <name type="scientific">Saccharopolyspora erythraea</name>
    <name type="common">Streptomyces erythraeus</name>
    <dbReference type="NCBI Taxonomy" id="1836"/>
    <lineage>
        <taxon>Bacteria</taxon>
        <taxon>Bacillati</taxon>
        <taxon>Actinomycetota</taxon>
        <taxon>Actinomycetes</taxon>
        <taxon>Pseudonocardiales</taxon>
        <taxon>Pseudonocardiaceae</taxon>
        <taxon>Saccharopolyspora</taxon>
    </lineage>
</organism>
<evidence type="ECO:0000313" key="2">
    <source>
        <dbReference type="EMBL" id="GAA0544109.1"/>
    </source>
</evidence>
<feature type="region of interest" description="Disordered" evidence="1">
    <location>
        <begin position="1"/>
        <end position="31"/>
    </location>
</feature>
<dbReference type="RefSeq" id="WP_009947637.1">
    <property type="nucleotide sequence ID" value="NZ_BAAAGS010000037.1"/>
</dbReference>
<keyword evidence="3" id="KW-1185">Reference proteome</keyword>
<evidence type="ECO:0000256" key="1">
    <source>
        <dbReference type="SAM" id="MobiDB-lite"/>
    </source>
</evidence>
<name>A0ABN1DI86_SACER</name>
<dbReference type="EMBL" id="BAAAGS010000037">
    <property type="protein sequence ID" value="GAA0544109.1"/>
    <property type="molecule type" value="Genomic_DNA"/>
</dbReference>
<gene>
    <name evidence="2" type="ORF">GCM10009533_48810</name>
</gene>
<sequence length="69" mass="7550">MRERVVSDAHRASDVDGSLSGQTAFPFPDRGSGVTVPYRSFEGGGMQGHRPDVAESAPVFTWKVTLWKK</sequence>
<comment type="caution">
    <text evidence="2">The sequence shown here is derived from an EMBL/GenBank/DDBJ whole genome shotgun (WGS) entry which is preliminary data.</text>
</comment>